<organism evidence="2 3">
    <name type="scientific">Paludisphaera mucosa</name>
    <dbReference type="NCBI Taxonomy" id="3030827"/>
    <lineage>
        <taxon>Bacteria</taxon>
        <taxon>Pseudomonadati</taxon>
        <taxon>Planctomycetota</taxon>
        <taxon>Planctomycetia</taxon>
        <taxon>Isosphaerales</taxon>
        <taxon>Isosphaeraceae</taxon>
        <taxon>Paludisphaera</taxon>
    </lineage>
</organism>
<protein>
    <submittedName>
        <fullName evidence="2">HD domain-containing protein</fullName>
    </submittedName>
</protein>
<evidence type="ECO:0000313" key="3">
    <source>
        <dbReference type="Proteomes" id="UP001216907"/>
    </source>
</evidence>
<dbReference type="Gene3D" id="1.10.3210.10">
    <property type="entry name" value="Hypothetical protein af1432"/>
    <property type="match status" value="1"/>
</dbReference>
<dbReference type="PANTHER" id="PTHR40202">
    <property type="match status" value="1"/>
</dbReference>
<dbReference type="InterPro" id="IPR003607">
    <property type="entry name" value="HD/PDEase_dom"/>
</dbReference>
<dbReference type="InterPro" id="IPR006674">
    <property type="entry name" value="HD_domain"/>
</dbReference>
<reference evidence="2 3" key="1">
    <citation type="submission" date="2023-03" db="EMBL/GenBank/DDBJ databases">
        <title>Paludisphaera mucosa sp. nov. a novel planctomycete from northern fen.</title>
        <authorList>
            <person name="Ivanova A."/>
        </authorList>
    </citation>
    <scope>NUCLEOTIDE SEQUENCE [LARGE SCALE GENOMIC DNA]</scope>
    <source>
        <strain evidence="2 3">Pla2</strain>
    </source>
</reference>
<dbReference type="InterPro" id="IPR017670">
    <property type="entry name" value="Phosphonate_degrad-assoc"/>
</dbReference>
<sequence>MEMDDPRIATADEIVRIFAERGGSAYGREAVTQREHALQAAYLAREAGAAPSLVVAALLHDVGHLLHDLPDDAPDLGVDDRHEELAARWLAARFGPDVVEPARLHVEAKRFLCATEPGYRDALSEPSKVSLRLQGGPMSPEEAERFRASPHAEAAVILRRCDDSAKTPDLVVPGVEDYLPWIERALGGS</sequence>
<dbReference type="EMBL" id="JARRAG010000002">
    <property type="protein sequence ID" value="MDG3004705.1"/>
    <property type="molecule type" value="Genomic_DNA"/>
</dbReference>
<name>A0ABT6FBF0_9BACT</name>
<feature type="domain" description="HD" evidence="1">
    <location>
        <begin position="35"/>
        <end position="109"/>
    </location>
</feature>
<keyword evidence="3" id="KW-1185">Reference proteome</keyword>
<comment type="caution">
    <text evidence="2">The sequence shown here is derived from an EMBL/GenBank/DDBJ whole genome shotgun (WGS) entry which is preliminary data.</text>
</comment>
<evidence type="ECO:0000259" key="1">
    <source>
        <dbReference type="Pfam" id="PF01966"/>
    </source>
</evidence>
<dbReference type="Proteomes" id="UP001216907">
    <property type="component" value="Unassembled WGS sequence"/>
</dbReference>
<dbReference type="CDD" id="cd00077">
    <property type="entry name" value="HDc"/>
    <property type="match status" value="1"/>
</dbReference>
<gene>
    <name evidence="2" type="ORF">PZE19_13030</name>
</gene>
<dbReference type="InterPro" id="IPR052567">
    <property type="entry name" value="OP_Dioxygenase"/>
</dbReference>
<evidence type="ECO:0000313" key="2">
    <source>
        <dbReference type="EMBL" id="MDG3004705.1"/>
    </source>
</evidence>
<dbReference type="Pfam" id="PF01966">
    <property type="entry name" value="HD"/>
    <property type="match status" value="1"/>
</dbReference>
<dbReference type="NCBIfam" id="TIGR03276">
    <property type="entry name" value="Phn-HD"/>
    <property type="match status" value="1"/>
</dbReference>
<dbReference type="SUPFAM" id="SSF109604">
    <property type="entry name" value="HD-domain/PDEase-like"/>
    <property type="match status" value="1"/>
</dbReference>
<dbReference type="PANTHER" id="PTHR40202:SF1">
    <property type="entry name" value="HD DOMAIN-CONTAINING PROTEIN"/>
    <property type="match status" value="1"/>
</dbReference>
<proteinExistence type="predicted"/>
<accession>A0ABT6FBF0</accession>